<sequence>MFLRLLIPGGIGFSGCFFSVYWLPFATIPFTLDALLQSILYPADFFLGGMAFLVGMWGHSTFLRNWISYSDKKIGHYVLFFLIFLSPVPLIILSLKVVIAFFIFVLFYGMITNNPTMKKNQEWQYESKMNQKL</sequence>
<dbReference type="OrthoDB" id="9933934at2"/>
<keyword evidence="3" id="KW-1185">Reference proteome</keyword>
<gene>
    <name evidence="2" type="ORF">N782_18550</name>
</gene>
<dbReference type="EMBL" id="AVBF01000060">
    <property type="protein sequence ID" value="KGP71517.1"/>
    <property type="molecule type" value="Genomic_DNA"/>
</dbReference>
<proteinExistence type="predicted"/>
<accession>A0A0A2T6U4</accession>
<dbReference type="STRING" id="1385514.N782_18550"/>
<dbReference type="Proteomes" id="UP000030147">
    <property type="component" value="Unassembled WGS sequence"/>
</dbReference>
<dbReference type="RefSeq" id="WP_036822761.1">
    <property type="nucleotide sequence ID" value="NZ_AVBF01000060.1"/>
</dbReference>
<name>A0A0A2T6U4_9BACI</name>
<dbReference type="AlphaFoldDB" id="A0A0A2T6U4"/>
<keyword evidence="1" id="KW-1133">Transmembrane helix</keyword>
<evidence type="ECO:0000313" key="2">
    <source>
        <dbReference type="EMBL" id="KGP71517.1"/>
    </source>
</evidence>
<organism evidence="2 3">
    <name type="scientific">Pontibacillus yanchengensis Y32</name>
    <dbReference type="NCBI Taxonomy" id="1385514"/>
    <lineage>
        <taxon>Bacteria</taxon>
        <taxon>Bacillati</taxon>
        <taxon>Bacillota</taxon>
        <taxon>Bacilli</taxon>
        <taxon>Bacillales</taxon>
        <taxon>Bacillaceae</taxon>
        <taxon>Pontibacillus</taxon>
    </lineage>
</organism>
<dbReference type="PROSITE" id="PS51257">
    <property type="entry name" value="PROKAR_LIPOPROTEIN"/>
    <property type="match status" value="1"/>
</dbReference>
<comment type="caution">
    <text evidence="2">The sequence shown here is derived from an EMBL/GenBank/DDBJ whole genome shotgun (WGS) entry which is preliminary data.</text>
</comment>
<reference evidence="2 3" key="1">
    <citation type="journal article" date="2015" name="Stand. Genomic Sci.">
        <title>High quality draft genome sequence of the moderately halophilic bacterium Pontibacillus yanchengensis Y32(T) and comparison among Pontibacillus genomes.</title>
        <authorList>
            <person name="Huang J."/>
            <person name="Qiao Z.X."/>
            <person name="Tang J.W."/>
            <person name="Wang G."/>
        </authorList>
    </citation>
    <scope>NUCLEOTIDE SEQUENCE [LARGE SCALE GENOMIC DNA]</scope>
    <source>
        <strain evidence="2 3">Y32</strain>
    </source>
</reference>
<feature type="transmembrane region" description="Helical" evidence="1">
    <location>
        <begin position="78"/>
        <end position="111"/>
    </location>
</feature>
<keyword evidence="1" id="KW-0812">Transmembrane</keyword>
<feature type="transmembrane region" description="Helical" evidence="1">
    <location>
        <begin position="39"/>
        <end position="58"/>
    </location>
</feature>
<evidence type="ECO:0000313" key="3">
    <source>
        <dbReference type="Proteomes" id="UP000030147"/>
    </source>
</evidence>
<evidence type="ECO:0000256" key="1">
    <source>
        <dbReference type="SAM" id="Phobius"/>
    </source>
</evidence>
<feature type="transmembrane region" description="Helical" evidence="1">
    <location>
        <begin position="6"/>
        <end position="27"/>
    </location>
</feature>
<dbReference type="eggNOG" id="ENOG5030CE0">
    <property type="taxonomic scope" value="Bacteria"/>
</dbReference>
<protein>
    <submittedName>
        <fullName evidence="2">Uncharacterized protein</fullName>
    </submittedName>
</protein>
<keyword evidence="1" id="KW-0472">Membrane</keyword>